<protein>
    <submittedName>
        <fullName evidence="2">Uncharacterized protein</fullName>
    </submittedName>
</protein>
<evidence type="ECO:0000313" key="2">
    <source>
        <dbReference type="EMBL" id="ABM36300.1"/>
    </source>
</evidence>
<dbReference type="EMBL" id="CP000529">
    <property type="protein sequence ID" value="ABM36300.1"/>
    <property type="molecule type" value="Genomic_DNA"/>
</dbReference>
<feature type="region of interest" description="Disordered" evidence="1">
    <location>
        <begin position="1"/>
        <end position="39"/>
    </location>
</feature>
<keyword evidence="3" id="KW-1185">Reference proteome</keyword>
<name>A1VKX2_POLNA</name>
<dbReference type="HOGENOM" id="CLU_2383658_0_0_4"/>
<evidence type="ECO:0000256" key="1">
    <source>
        <dbReference type="SAM" id="MobiDB-lite"/>
    </source>
</evidence>
<dbReference type="Proteomes" id="UP000000644">
    <property type="component" value="Chromosome"/>
</dbReference>
<sequence>MPKIGRFSVRPLHPSRRQAMPSDPTPSVRSGYIPPGTLNPDLRVEYDHLREELERLLTAPVKDFAKIDELVDRLEQVQLAYKEQHGIKGNNPNE</sequence>
<dbReference type="KEGG" id="pna:Pnap_0983"/>
<accession>A1VKX2</accession>
<proteinExistence type="predicted"/>
<gene>
    <name evidence="2" type="ordered locus">Pnap_0983</name>
</gene>
<organism evidence="2 3">
    <name type="scientific">Polaromonas naphthalenivorans (strain CJ2)</name>
    <dbReference type="NCBI Taxonomy" id="365044"/>
    <lineage>
        <taxon>Bacteria</taxon>
        <taxon>Pseudomonadati</taxon>
        <taxon>Pseudomonadota</taxon>
        <taxon>Betaproteobacteria</taxon>
        <taxon>Burkholderiales</taxon>
        <taxon>Comamonadaceae</taxon>
        <taxon>Polaromonas</taxon>
    </lineage>
</organism>
<dbReference type="AlphaFoldDB" id="A1VKX2"/>
<reference evidence="3" key="1">
    <citation type="journal article" date="2009" name="Environ. Microbiol.">
        <title>The genome of Polaromonas naphthalenivorans strain CJ2, isolated from coal tar-contaminated sediment, reveals physiological and metabolic versatility and evolution through extensive horizontal gene transfer.</title>
        <authorList>
            <person name="Yagi J.M."/>
            <person name="Sims D."/>
            <person name="Brettin T."/>
            <person name="Bruce D."/>
            <person name="Madsen E.L."/>
        </authorList>
    </citation>
    <scope>NUCLEOTIDE SEQUENCE [LARGE SCALE GENOMIC DNA]</scope>
    <source>
        <strain evidence="3">CJ2</strain>
    </source>
</reference>
<evidence type="ECO:0000313" key="3">
    <source>
        <dbReference type="Proteomes" id="UP000000644"/>
    </source>
</evidence>